<proteinExistence type="predicted"/>
<evidence type="ECO:0000313" key="2">
    <source>
        <dbReference type="EMBL" id="MCB5197655.1"/>
    </source>
</evidence>
<dbReference type="RefSeq" id="WP_226746787.1">
    <property type="nucleotide sequence ID" value="NZ_JAJATZ010000001.1"/>
</dbReference>
<name>A0ABS8BPJ4_9RHOB</name>
<protein>
    <submittedName>
        <fullName evidence="2">DUF4177 domain-containing protein</fullName>
    </submittedName>
</protein>
<evidence type="ECO:0000256" key="1">
    <source>
        <dbReference type="SAM" id="MobiDB-lite"/>
    </source>
</evidence>
<evidence type="ECO:0000313" key="3">
    <source>
        <dbReference type="Proteomes" id="UP001138961"/>
    </source>
</evidence>
<accession>A0ABS8BPJ4</accession>
<feature type="compositionally biased region" description="Acidic residues" evidence="1">
    <location>
        <begin position="94"/>
        <end position="104"/>
    </location>
</feature>
<gene>
    <name evidence="2" type="ORF">LGQ03_00225</name>
</gene>
<comment type="caution">
    <text evidence="2">The sequence shown here is derived from an EMBL/GenBank/DDBJ whole genome shotgun (WGS) entry which is preliminary data.</text>
</comment>
<dbReference type="Proteomes" id="UP001138961">
    <property type="component" value="Unassembled WGS sequence"/>
</dbReference>
<feature type="region of interest" description="Disordered" evidence="1">
    <location>
        <begin position="76"/>
        <end position="126"/>
    </location>
</feature>
<organism evidence="2 3">
    <name type="scientific">Loktanella gaetbuli</name>
    <dbReference type="NCBI Taxonomy" id="2881335"/>
    <lineage>
        <taxon>Bacteria</taxon>
        <taxon>Pseudomonadati</taxon>
        <taxon>Pseudomonadota</taxon>
        <taxon>Alphaproteobacteria</taxon>
        <taxon>Rhodobacterales</taxon>
        <taxon>Roseobacteraceae</taxon>
        <taxon>Loktanella</taxon>
    </lineage>
</organism>
<feature type="compositionally biased region" description="Low complexity" evidence="1">
    <location>
        <begin position="105"/>
        <end position="117"/>
    </location>
</feature>
<sequence length="126" mass="13865">MVHYEYLVVPAPRRGLKAKGLKGAEARFAKALSDVMNAHAADGWEYQRTDTLPSDERDGLMMNRTTVFQNMMVFRRPSQPAPDTPSETLPLIEDLTDDAPETEDIPAPVDDTPAADAPTEDPKPAT</sequence>
<reference evidence="2" key="1">
    <citation type="submission" date="2021-10" db="EMBL/GenBank/DDBJ databases">
        <title>Loktanella gaetbuli sp. nov., isolated from a tidal flat.</title>
        <authorList>
            <person name="Park S."/>
            <person name="Yoon J.-H."/>
        </authorList>
    </citation>
    <scope>NUCLEOTIDE SEQUENCE</scope>
    <source>
        <strain evidence="2">TSTF-M6</strain>
    </source>
</reference>
<dbReference type="EMBL" id="JAJATZ010000001">
    <property type="protein sequence ID" value="MCB5197655.1"/>
    <property type="molecule type" value="Genomic_DNA"/>
</dbReference>
<keyword evidence="3" id="KW-1185">Reference proteome</keyword>